<evidence type="ECO:0000313" key="8">
    <source>
        <dbReference type="EMBL" id="MCA4703008.1"/>
    </source>
</evidence>
<feature type="domain" description="FecR protein" evidence="2">
    <location>
        <begin position="184"/>
        <end position="274"/>
    </location>
</feature>
<evidence type="ECO:0000313" key="4">
    <source>
        <dbReference type="EMBL" id="KAA9038301.1"/>
    </source>
</evidence>
<dbReference type="Proteomes" id="UP001197958">
    <property type="component" value="Unassembled WGS sequence"/>
</dbReference>
<evidence type="ECO:0000313" key="5">
    <source>
        <dbReference type="EMBL" id="KAB6089427.1"/>
    </source>
</evidence>
<dbReference type="PANTHER" id="PTHR30273">
    <property type="entry name" value="PERIPLASMIC SIGNAL SENSOR AND SIGMA FACTOR ACTIVATOR FECR-RELATED"/>
    <property type="match status" value="1"/>
</dbReference>
<dbReference type="EMBL" id="JAIWYE010000012">
    <property type="protein sequence ID" value="MCA4703008.1"/>
    <property type="molecule type" value="Genomic_DNA"/>
</dbReference>
<evidence type="ECO:0000313" key="6">
    <source>
        <dbReference type="EMBL" id="KAB6428253.1"/>
    </source>
</evidence>
<dbReference type="RefSeq" id="WP_004315256.1">
    <property type="nucleotide sequence ID" value="NZ_BAABZH010000002.1"/>
</dbReference>
<organism evidence="6 11">
    <name type="scientific">Bacteroides xylanisolvens</name>
    <dbReference type="NCBI Taxonomy" id="371601"/>
    <lineage>
        <taxon>Bacteria</taxon>
        <taxon>Pseudomonadati</taxon>
        <taxon>Bacteroidota</taxon>
        <taxon>Bacteroidia</taxon>
        <taxon>Bacteroidales</taxon>
        <taxon>Bacteroidaceae</taxon>
        <taxon>Bacteroides</taxon>
    </lineage>
</organism>
<keyword evidence="1" id="KW-1133">Transmembrane helix</keyword>
<dbReference type="EMBL" id="WDCG01000001">
    <property type="protein sequence ID" value="KAB6428253.1"/>
    <property type="molecule type" value="Genomic_DNA"/>
</dbReference>
<dbReference type="AlphaFoldDB" id="A0A1Y4VG39"/>
<reference evidence="10 11" key="3">
    <citation type="journal article" date="2019" name="Nat. Med.">
        <title>A library of human gut bacterial isolates paired with longitudinal multiomics data enables mechanistic microbiome research.</title>
        <authorList>
            <person name="Poyet M."/>
            <person name="Groussin M."/>
            <person name="Gibbons S.M."/>
            <person name="Avila-Pacheco J."/>
            <person name="Jiang X."/>
            <person name="Kearney S.M."/>
            <person name="Perrotta A.R."/>
            <person name="Berdy B."/>
            <person name="Zhao S."/>
            <person name="Lieberman T.D."/>
            <person name="Swanson P.K."/>
            <person name="Smith M."/>
            <person name="Roesemann S."/>
            <person name="Alexander J.E."/>
            <person name="Rich S.A."/>
            <person name="Livny J."/>
            <person name="Vlamakis H."/>
            <person name="Clish C."/>
            <person name="Bullock K."/>
            <person name="Deik A."/>
            <person name="Scott J."/>
            <person name="Pierce K.A."/>
            <person name="Xavier R.J."/>
            <person name="Alm E.J."/>
        </authorList>
    </citation>
    <scope>NUCLEOTIDE SEQUENCE [LARGE SCALE GENOMIC DNA]</scope>
    <source>
        <strain evidence="6 11">BIOML-A7</strain>
        <strain evidence="5 10">BIOML-A74</strain>
    </source>
</reference>
<dbReference type="PANTHER" id="PTHR30273:SF2">
    <property type="entry name" value="PROTEIN FECR"/>
    <property type="match status" value="1"/>
</dbReference>
<keyword evidence="1" id="KW-0472">Membrane</keyword>
<dbReference type="Proteomes" id="UP001198461">
    <property type="component" value="Unassembled WGS sequence"/>
</dbReference>
<dbReference type="EMBL" id="VYQC01000018">
    <property type="protein sequence ID" value="KAA9038301.1"/>
    <property type="molecule type" value="Genomic_DNA"/>
</dbReference>
<dbReference type="Proteomes" id="UP000327007">
    <property type="component" value="Unassembled WGS sequence"/>
</dbReference>
<dbReference type="Gene3D" id="2.60.120.1440">
    <property type="match status" value="1"/>
</dbReference>
<sequence length="388" mass="44826">MGYNDIYRIAALIVKSIKGKESEEERNELDVWRNASDRNRRLYQKYQDAEYFRARSIVKEKEYESSERIWKSIKTGIAKKKKRALLVKVVSCAAVFALLLSAGALWIIQSDVHQFEYQDDLTAIRAGDSKAILSLVDGSEYYLNSRIRLALVGENYAIRDEAGIHILDNKKGTDTKRKNKLFVPRNGKYDITLCDGTKVWVNSDSELYYPSAFASDQRIVKASGEMYFEVSHHDSWPFIIETDYGRVEVKGTSFNLRSYREEKKLVTTLVQGKVLVSSHETEDIIELHPGETAVVTDNQEIDVVTANVQEVVSWKDDMFVFRSSTLEQIMEEAARWYDIRIVWVSEERRHTLFSGELPRSKDFVDFVRMIELTEKVSFSVKGRTVYID</sequence>
<keyword evidence="10" id="KW-1185">Reference proteome</keyword>
<dbReference type="Proteomes" id="UP000435059">
    <property type="component" value="Unassembled WGS sequence"/>
</dbReference>
<dbReference type="Proteomes" id="UP000471447">
    <property type="component" value="Unassembled WGS sequence"/>
</dbReference>
<protein>
    <submittedName>
        <fullName evidence="6">DUF4974 domain-containing protein</fullName>
    </submittedName>
    <submittedName>
        <fullName evidence="7">FecR domain-containing protein</fullName>
    </submittedName>
</protein>
<comment type="caution">
    <text evidence="6">The sequence shown here is derived from an EMBL/GenBank/DDBJ whole genome shotgun (WGS) entry which is preliminary data.</text>
</comment>
<evidence type="ECO:0000256" key="1">
    <source>
        <dbReference type="SAM" id="Phobius"/>
    </source>
</evidence>
<evidence type="ECO:0000259" key="2">
    <source>
        <dbReference type="Pfam" id="PF04773"/>
    </source>
</evidence>
<evidence type="ECO:0000313" key="7">
    <source>
        <dbReference type="EMBL" id="MCA4522896.1"/>
    </source>
</evidence>
<reference evidence="4" key="2">
    <citation type="journal article" date="2019" name="bioRxiv">
        <title>Acquired interbacterial defense systems protect against interspecies antagonism in the human gut microbiome.</title>
        <authorList>
            <person name="Ross B.D."/>
            <person name="Verster A.J."/>
            <person name="Radey M.C."/>
            <person name="Schmidtke D.T."/>
            <person name="Pope C.E."/>
            <person name="Hoffman L.R."/>
            <person name="Hajjar A.M."/>
            <person name="Peterson S.B."/>
            <person name="Borenstein E."/>
            <person name="Mougous J.D."/>
        </authorList>
    </citation>
    <scope>NUCLEOTIDE SEQUENCE</scope>
    <source>
        <strain evidence="4">H204</strain>
    </source>
</reference>
<evidence type="ECO:0000259" key="3">
    <source>
        <dbReference type="Pfam" id="PF16344"/>
    </source>
</evidence>
<keyword evidence="1" id="KW-0812">Transmembrane</keyword>
<dbReference type="Pfam" id="PF16344">
    <property type="entry name" value="FecR_C"/>
    <property type="match status" value="1"/>
</dbReference>
<evidence type="ECO:0000313" key="10">
    <source>
        <dbReference type="Proteomes" id="UP000435059"/>
    </source>
</evidence>
<dbReference type="Pfam" id="PF04773">
    <property type="entry name" value="FecR"/>
    <property type="match status" value="1"/>
</dbReference>
<gene>
    <name evidence="4" type="ORF">F6S82_23265</name>
    <name evidence="5" type="ORF">GA574_06945</name>
    <name evidence="6" type="ORF">GAZ26_01660</name>
    <name evidence="8" type="ORF">LD004_05190</name>
    <name evidence="7" type="ORF">LDZ35_06700</name>
</gene>
<dbReference type="InterPro" id="IPR012373">
    <property type="entry name" value="Ferrdict_sens_TM"/>
</dbReference>
<dbReference type="InterPro" id="IPR006860">
    <property type="entry name" value="FecR"/>
</dbReference>
<reference evidence="7" key="5">
    <citation type="submission" date="2023-08" db="EMBL/GenBank/DDBJ databases">
        <title>Mucin Metabolism Genes Underlie the Key Renovations of Bacteroides xylanisolvens Genomes in Captive Great Apes.</title>
        <authorList>
            <person name="Nishida A.H."/>
        </authorList>
    </citation>
    <scope>NUCLEOTIDE SEQUENCE</scope>
    <source>
        <strain evidence="8">P13.H9</strain>
        <strain evidence="7">P19.10B</strain>
    </source>
</reference>
<name>A0A1Y4VG39_9BACE</name>
<dbReference type="Gene3D" id="3.55.50.30">
    <property type="match status" value="1"/>
</dbReference>
<feature type="transmembrane region" description="Helical" evidence="1">
    <location>
        <begin position="85"/>
        <end position="108"/>
    </location>
</feature>
<reference evidence="4" key="4">
    <citation type="submission" date="2019-09" db="EMBL/GenBank/DDBJ databases">
        <authorList>
            <person name="Ross B.D."/>
            <person name="Verster A.J."/>
            <person name="Radey M.C."/>
            <person name="Schmidtke D.T."/>
            <person name="Pope C.E."/>
            <person name="Hoffman L.R."/>
            <person name="Hajjar A.M."/>
            <person name="Peterson S.B."/>
            <person name="Borenstein E."/>
            <person name="Mougous J.D."/>
        </authorList>
    </citation>
    <scope>NUCLEOTIDE SEQUENCE</scope>
    <source>
        <strain evidence="4">H204</strain>
    </source>
</reference>
<proteinExistence type="predicted"/>
<dbReference type="InterPro" id="IPR032508">
    <property type="entry name" value="FecR_C"/>
</dbReference>
<feature type="domain" description="Protein FecR C-terminal" evidence="3">
    <location>
        <begin position="319"/>
        <end position="387"/>
    </location>
</feature>
<accession>A0A1Y4VG39</accession>
<reference evidence="9" key="1">
    <citation type="journal article" date="2018" name="J. Anim. Genet.">
        <title>Acquired interbacterial defense systems protect against interspecies antagonism in the human gut microbiome.</title>
        <authorList>
            <person name="Ross B.D."/>
            <person name="Verster A.J."/>
            <person name="Radey M.C."/>
            <person name="Schmidtke D.T."/>
            <person name="Pope C.E."/>
            <person name="Hoffman L.R."/>
            <person name="Hajjar A."/>
            <person name="Peterson S.B."/>
            <person name="Borenstein E."/>
            <person name="Mougous J."/>
        </authorList>
    </citation>
    <scope>NUCLEOTIDE SEQUENCE [LARGE SCALE GENOMIC DNA]</scope>
    <source>
        <strain evidence="9">H204</strain>
    </source>
</reference>
<evidence type="ECO:0000313" key="9">
    <source>
        <dbReference type="Proteomes" id="UP000327007"/>
    </source>
</evidence>
<dbReference type="GO" id="GO:0016989">
    <property type="term" value="F:sigma factor antagonist activity"/>
    <property type="evidence" value="ECO:0007669"/>
    <property type="project" value="TreeGrafter"/>
</dbReference>
<dbReference type="EMBL" id="WDES01000008">
    <property type="protein sequence ID" value="KAB6089427.1"/>
    <property type="molecule type" value="Genomic_DNA"/>
</dbReference>
<dbReference type="EMBL" id="JAIWWW010000014">
    <property type="protein sequence ID" value="MCA4522896.1"/>
    <property type="molecule type" value="Genomic_DNA"/>
</dbReference>
<evidence type="ECO:0000313" key="11">
    <source>
        <dbReference type="Proteomes" id="UP000471447"/>
    </source>
</evidence>